<sequence length="86" mass="9353">MTRSSPTLSRRSIDILLDGTHADIGGISRRTRGKNLLLIAASYSYSELLDEKGVGDATALEIRDWLLGHGLTLKADARDINSRKTG</sequence>
<dbReference type="Proteomes" id="UP001277561">
    <property type="component" value="Unassembled WGS sequence"/>
</dbReference>
<evidence type="ECO:0000313" key="2">
    <source>
        <dbReference type="Proteomes" id="UP001277561"/>
    </source>
</evidence>
<name>A0ABU4W5G2_9HYPH</name>
<protein>
    <recommendedName>
        <fullName evidence="3">RNA polymerase alpha subunit C-terminal domain-containing protein</fullName>
    </recommendedName>
</protein>
<proteinExistence type="predicted"/>
<accession>A0ABU4W5G2</accession>
<organism evidence="1 2">
    <name type="scientific">Agrobacterium rosae</name>
    <dbReference type="NCBI Taxonomy" id="1972867"/>
    <lineage>
        <taxon>Bacteria</taxon>
        <taxon>Pseudomonadati</taxon>
        <taxon>Pseudomonadota</taxon>
        <taxon>Alphaproteobacteria</taxon>
        <taxon>Hyphomicrobiales</taxon>
        <taxon>Rhizobiaceae</taxon>
        <taxon>Rhizobium/Agrobacterium group</taxon>
        <taxon>Agrobacterium</taxon>
    </lineage>
</organism>
<evidence type="ECO:0000313" key="1">
    <source>
        <dbReference type="EMBL" id="MDX8333020.1"/>
    </source>
</evidence>
<evidence type="ECO:0008006" key="3">
    <source>
        <dbReference type="Google" id="ProtNLM"/>
    </source>
</evidence>
<reference evidence="1" key="1">
    <citation type="journal article" date="2023" name="Phytobiomes J">
        <title>Deciphering the key players within the bacterial microbiota associated with aerial crown gall tumors on rhododendron: Insights into the gallobiome.</title>
        <authorList>
            <person name="Kuzmanovic N."/>
            <person name="Nesme J."/>
            <person name="Wolf J."/>
            <person name="Neumann-Schaal M."/>
            <person name="Petersen J."/>
            <person name="Fernandez-Gnecco G."/>
            <person name="Sproeer C."/>
            <person name="Bunk B."/>
            <person name="Overmann J."/>
            <person name="Sorensen S.J."/>
            <person name="Idczak E."/>
            <person name="Smalla K."/>
        </authorList>
    </citation>
    <scope>NUCLEOTIDE SEQUENCE [LARGE SCALE GENOMIC DNA]</scope>
    <source>
        <strain evidence="1">Rho-14.1</strain>
    </source>
</reference>
<comment type="caution">
    <text evidence="1">The sequence shown here is derived from an EMBL/GenBank/DDBJ whole genome shotgun (WGS) entry which is preliminary data.</text>
</comment>
<dbReference type="RefSeq" id="WP_320189001.1">
    <property type="nucleotide sequence ID" value="NZ_CP192765.1"/>
</dbReference>
<keyword evidence="2" id="KW-1185">Reference proteome</keyword>
<gene>
    <name evidence="1" type="ORF">RMS29_27910</name>
</gene>
<dbReference type="EMBL" id="JAVRAD010000033">
    <property type="protein sequence ID" value="MDX8333020.1"/>
    <property type="molecule type" value="Genomic_DNA"/>
</dbReference>